<feature type="region of interest" description="Disordered" evidence="1">
    <location>
        <begin position="22"/>
        <end position="117"/>
    </location>
</feature>
<proteinExistence type="predicted"/>
<feature type="compositionally biased region" description="Acidic residues" evidence="1">
    <location>
        <begin position="35"/>
        <end position="58"/>
    </location>
</feature>
<evidence type="ECO:0000256" key="2">
    <source>
        <dbReference type="SAM" id="SignalP"/>
    </source>
</evidence>
<evidence type="ECO:0000313" key="4">
    <source>
        <dbReference type="Proteomes" id="UP000743899"/>
    </source>
</evidence>
<comment type="caution">
    <text evidence="3">The sequence shown here is derived from an EMBL/GenBank/DDBJ whole genome shotgun (WGS) entry which is preliminary data.</text>
</comment>
<evidence type="ECO:0000313" key="3">
    <source>
        <dbReference type="EMBL" id="NCU16271.1"/>
    </source>
</evidence>
<name>A0ABW9ZYW6_9BACI</name>
<dbReference type="PROSITE" id="PS51257">
    <property type="entry name" value="PROKAR_LIPOPROTEIN"/>
    <property type="match status" value="1"/>
</dbReference>
<evidence type="ECO:0000256" key="1">
    <source>
        <dbReference type="SAM" id="MobiDB-lite"/>
    </source>
</evidence>
<dbReference type="EMBL" id="JAACYS010000002">
    <property type="protein sequence ID" value="NCU16271.1"/>
    <property type="molecule type" value="Genomic_DNA"/>
</dbReference>
<dbReference type="RefSeq" id="WP_161919110.1">
    <property type="nucleotide sequence ID" value="NZ_JAACYS010000002.1"/>
</dbReference>
<feature type="compositionally biased region" description="Basic and acidic residues" evidence="1">
    <location>
        <begin position="72"/>
        <end position="117"/>
    </location>
</feature>
<keyword evidence="2" id="KW-0732">Signal</keyword>
<accession>A0ABW9ZYW6</accession>
<dbReference type="Proteomes" id="UP000743899">
    <property type="component" value="Unassembled WGS sequence"/>
</dbReference>
<protein>
    <submittedName>
        <fullName evidence="3">Uncharacterized protein</fullName>
    </submittedName>
</protein>
<sequence>MTRWIKILGTSILASALLFGCANNEEDPAPPADNNVDENQDLNDTNVDDGLMEDDNVNDNDRGTNDDDGLLEDNRDDGVLDNDGRNDDDILDENNRGNEEDIIEDPKDVRDKDLKDE</sequence>
<gene>
    <name evidence="3" type="ORF">GW534_00580</name>
</gene>
<feature type="signal peptide" evidence="2">
    <location>
        <begin position="1"/>
        <end position="24"/>
    </location>
</feature>
<organism evidence="3 4">
    <name type="scientific">Pallidibacillus pasinlerensis</name>
    <dbReference type="NCBI Taxonomy" id="2703818"/>
    <lineage>
        <taxon>Bacteria</taxon>
        <taxon>Bacillati</taxon>
        <taxon>Bacillota</taxon>
        <taxon>Bacilli</taxon>
        <taxon>Bacillales</taxon>
        <taxon>Bacillaceae</taxon>
        <taxon>Pallidibacillus</taxon>
    </lineage>
</organism>
<feature type="chain" id="PRO_5046835614" evidence="2">
    <location>
        <begin position="25"/>
        <end position="117"/>
    </location>
</feature>
<reference evidence="3 4" key="1">
    <citation type="submission" date="2020-01" db="EMBL/GenBank/DDBJ databases">
        <title>A novel Bacillus sp. from Pasinler.</title>
        <authorList>
            <person name="Adiguzel A."/>
            <person name="Ay H."/>
            <person name="Baltaci M.O."/>
        </authorList>
    </citation>
    <scope>NUCLEOTIDE SEQUENCE [LARGE SCALE GENOMIC DNA]</scope>
    <source>
        <strain evidence="3 4">P1</strain>
    </source>
</reference>
<keyword evidence="4" id="KW-1185">Reference proteome</keyword>